<accession>A0A8S4GF07</accession>
<reference evidence="6" key="1">
    <citation type="submission" date="2020-11" db="EMBL/GenBank/DDBJ databases">
        <authorList>
            <person name="Whiteford S."/>
        </authorList>
    </citation>
    <scope>NUCLEOTIDE SEQUENCE</scope>
</reference>
<name>A0A8S4GF07_PLUXY</name>
<evidence type="ECO:0000313" key="6">
    <source>
        <dbReference type="EMBL" id="CAG9138507.1"/>
    </source>
</evidence>
<evidence type="ECO:0000256" key="4">
    <source>
        <dbReference type="SAM" id="MobiDB-lite"/>
    </source>
</evidence>
<dbReference type="PRINTS" id="PR00947">
    <property type="entry name" value="CUTICLE"/>
</dbReference>
<gene>
    <name evidence="6" type="ORF">PLXY2_LOCUS16710</name>
</gene>
<evidence type="ECO:0000256" key="1">
    <source>
        <dbReference type="ARBA" id="ARBA00022460"/>
    </source>
</evidence>
<sequence>MFTKILAVSAALAVAQAGLLGHGGHGGYSVSSQHSVVHHDNHYGSLGHYAAPAVHAAPALHAAPYVHAAPIAHVAPIEHHAHDYYSHPKYKYSYSVEDPHTGDHKSQHESRDGDVVKGEYSLLQPDGSFRKVEYTADDHNGFNAVVHNSGPSHHVYQSQHHHY</sequence>
<dbReference type="PROSITE" id="PS00233">
    <property type="entry name" value="CHIT_BIND_RR_1"/>
    <property type="match status" value="1"/>
</dbReference>
<organism evidence="6 7">
    <name type="scientific">Plutella xylostella</name>
    <name type="common">Diamondback moth</name>
    <name type="synonym">Plutella maculipennis</name>
    <dbReference type="NCBI Taxonomy" id="51655"/>
    <lineage>
        <taxon>Eukaryota</taxon>
        <taxon>Metazoa</taxon>
        <taxon>Ecdysozoa</taxon>
        <taxon>Arthropoda</taxon>
        <taxon>Hexapoda</taxon>
        <taxon>Insecta</taxon>
        <taxon>Pterygota</taxon>
        <taxon>Neoptera</taxon>
        <taxon>Endopterygota</taxon>
        <taxon>Lepidoptera</taxon>
        <taxon>Glossata</taxon>
        <taxon>Ditrysia</taxon>
        <taxon>Yponomeutoidea</taxon>
        <taxon>Plutellidae</taxon>
        <taxon>Plutella</taxon>
    </lineage>
</organism>
<dbReference type="GO" id="GO:0005615">
    <property type="term" value="C:extracellular space"/>
    <property type="evidence" value="ECO:0007669"/>
    <property type="project" value="TreeGrafter"/>
</dbReference>
<dbReference type="InterPro" id="IPR000618">
    <property type="entry name" value="Insect_cuticle"/>
</dbReference>
<dbReference type="Pfam" id="PF00379">
    <property type="entry name" value="Chitin_bind_4"/>
    <property type="match status" value="1"/>
</dbReference>
<dbReference type="InterPro" id="IPR031311">
    <property type="entry name" value="CHIT_BIND_RR_consensus"/>
</dbReference>
<evidence type="ECO:0000256" key="3">
    <source>
        <dbReference type="PROSITE-ProRule" id="PRU00497"/>
    </source>
</evidence>
<proteinExistence type="predicted"/>
<dbReference type="Proteomes" id="UP000653454">
    <property type="component" value="Unassembled WGS sequence"/>
</dbReference>
<comment type="caution">
    <text evidence="6">The sequence shown here is derived from an EMBL/GenBank/DDBJ whole genome shotgun (WGS) entry which is preliminary data.</text>
</comment>
<dbReference type="InterPro" id="IPR051217">
    <property type="entry name" value="Insect_Cuticle_Struc_Prot"/>
</dbReference>
<feature type="region of interest" description="Disordered" evidence="4">
    <location>
        <begin position="95"/>
        <end position="114"/>
    </location>
</feature>
<keyword evidence="1 3" id="KW-0193">Cuticle</keyword>
<dbReference type="GO" id="GO:0042302">
    <property type="term" value="F:structural constituent of cuticle"/>
    <property type="evidence" value="ECO:0007669"/>
    <property type="project" value="UniProtKB-UniRule"/>
</dbReference>
<feature type="signal peptide" evidence="5">
    <location>
        <begin position="1"/>
        <end position="17"/>
    </location>
</feature>
<dbReference type="AlphaFoldDB" id="A0A8S4GF07"/>
<evidence type="ECO:0000256" key="5">
    <source>
        <dbReference type="SAM" id="SignalP"/>
    </source>
</evidence>
<dbReference type="PROSITE" id="PS51155">
    <property type="entry name" value="CHIT_BIND_RR_2"/>
    <property type="match status" value="1"/>
</dbReference>
<feature type="chain" id="PRO_5035788531" evidence="5">
    <location>
        <begin position="18"/>
        <end position="163"/>
    </location>
</feature>
<dbReference type="PANTHER" id="PTHR12236:SF76">
    <property type="entry name" value="ADULT-SPECIFIC CUTICULAR PROTEIN ACP-20-LIKE PROTEIN"/>
    <property type="match status" value="1"/>
</dbReference>
<dbReference type="EMBL" id="CAJHNJ030000691">
    <property type="protein sequence ID" value="CAG9138507.1"/>
    <property type="molecule type" value="Genomic_DNA"/>
</dbReference>
<feature type="compositionally biased region" description="Basic and acidic residues" evidence="4">
    <location>
        <begin position="97"/>
        <end position="114"/>
    </location>
</feature>
<keyword evidence="7" id="KW-1185">Reference proteome</keyword>
<keyword evidence="2 5" id="KW-0732">Signal</keyword>
<evidence type="ECO:0000313" key="7">
    <source>
        <dbReference type="Proteomes" id="UP000653454"/>
    </source>
</evidence>
<evidence type="ECO:0000256" key="2">
    <source>
        <dbReference type="ARBA" id="ARBA00022729"/>
    </source>
</evidence>
<dbReference type="GO" id="GO:0031012">
    <property type="term" value="C:extracellular matrix"/>
    <property type="evidence" value="ECO:0007669"/>
    <property type="project" value="TreeGrafter"/>
</dbReference>
<dbReference type="PANTHER" id="PTHR12236">
    <property type="entry name" value="STRUCTURAL CONTITUENT OF CUTICLE"/>
    <property type="match status" value="1"/>
</dbReference>
<protein>
    <submittedName>
        <fullName evidence="6">(diamondback moth) hypothetical protein</fullName>
    </submittedName>
</protein>